<keyword evidence="3" id="KW-1003">Cell membrane</keyword>
<dbReference type="Pfam" id="PF12704">
    <property type="entry name" value="MacB_PCD"/>
    <property type="match status" value="1"/>
</dbReference>
<dbReference type="OrthoDB" id="9770036at2"/>
<evidence type="ECO:0000313" key="11">
    <source>
        <dbReference type="Proteomes" id="UP000234845"/>
    </source>
</evidence>
<evidence type="ECO:0000313" key="10">
    <source>
        <dbReference type="EMBL" id="PLW82180.1"/>
    </source>
</evidence>
<dbReference type="InterPro" id="IPR025857">
    <property type="entry name" value="MacB_PCD"/>
</dbReference>
<comment type="similarity">
    <text evidence="2">Belongs to the ABC-4 integral membrane protein family. LolC/E subfamily.</text>
</comment>
<comment type="subcellular location">
    <subcellularLocation>
        <location evidence="1">Cell membrane</location>
        <topology evidence="1">Multi-pass membrane protein</topology>
    </subcellularLocation>
</comment>
<dbReference type="Pfam" id="PF02687">
    <property type="entry name" value="FtsX"/>
    <property type="match status" value="1"/>
</dbReference>
<dbReference type="RefSeq" id="WP_101521433.1">
    <property type="nucleotide sequence ID" value="NZ_PKLZ01000008.1"/>
</dbReference>
<protein>
    <submittedName>
        <fullName evidence="10">ABC transporter permease</fullName>
    </submittedName>
</protein>
<comment type="caution">
    <text evidence="10">The sequence shown here is derived from an EMBL/GenBank/DDBJ whole genome shotgun (WGS) entry which is preliminary data.</text>
</comment>
<organism evidence="10 11">
    <name type="scientific">Kineobactrum sediminis</name>
    <dbReference type="NCBI Taxonomy" id="1905677"/>
    <lineage>
        <taxon>Bacteria</taxon>
        <taxon>Pseudomonadati</taxon>
        <taxon>Pseudomonadota</taxon>
        <taxon>Gammaproteobacteria</taxon>
        <taxon>Cellvibrionales</taxon>
        <taxon>Halieaceae</taxon>
        <taxon>Kineobactrum</taxon>
    </lineage>
</organism>
<dbReference type="AlphaFoldDB" id="A0A2N5Y1A2"/>
<dbReference type="Proteomes" id="UP000234845">
    <property type="component" value="Unassembled WGS sequence"/>
</dbReference>
<proteinExistence type="inferred from homology"/>
<dbReference type="InterPro" id="IPR003838">
    <property type="entry name" value="ABC3_permease_C"/>
</dbReference>
<evidence type="ECO:0000256" key="1">
    <source>
        <dbReference type="ARBA" id="ARBA00004651"/>
    </source>
</evidence>
<dbReference type="GO" id="GO:0098797">
    <property type="term" value="C:plasma membrane protein complex"/>
    <property type="evidence" value="ECO:0007669"/>
    <property type="project" value="TreeGrafter"/>
</dbReference>
<name>A0A2N5Y1A2_9GAMM</name>
<dbReference type="InterPro" id="IPR051447">
    <property type="entry name" value="Lipoprotein-release_system"/>
</dbReference>
<evidence type="ECO:0000256" key="7">
    <source>
        <dbReference type="SAM" id="Phobius"/>
    </source>
</evidence>
<evidence type="ECO:0000256" key="6">
    <source>
        <dbReference type="ARBA" id="ARBA00023136"/>
    </source>
</evidence>
<feature type="domain" description="MacB-like periplasmic core" evidence="9">
    <location>
        <begin position="30"/>
        <end position="235"/>
    </location>
</feature>
<feature type="transmembrane region" description="Helical" evidence="7">
    <location>
        <begin position="331"/>
        <end position="351"/>
    </location>
</feature>
<feature type="domain" description="ABC3 transporter permease C-terminal" evidence="8">
    <location>
        <begin position="281"/>
        <end position="408"/>
    </location>
</feature>
<evidence type="ECO:0000259" key="8">
    <source>
        <dbReference type="Pfam" id="PF02687"/>
    </source>
</evidence>
<evidence type="ECO:0000256" key="5">
    <source>
        <dbReference type="ARBA" id="ARBA00022989"/>
    </source>
</evidence>
<dbReference type="PANTHER" id="PTHR30489">
    <property type="entry name" value="LIPOPROTEIN-RELEASING SYSTEM TRANSMEMBRANE PROTEIN LOLE"/>
    <property type="match status" value="1"/>
</dbReference>
<accession>A0A2N5Y1A2</accession>
<dbReference type="PANTHER" id="PTHR30489:SF0">
    <property type="entry name" value="LIPOPROTEIN-RELEASING SYSTEM TRANSMEMBRANE PROTEIN LOLE"/>
    <property type="match status" value="1"/>
</dbReference>
<feature type="transmembrane region" description="Helical" evidence="7">
    <location>
        <begin position="31"/>
        <end position="51"/>
    </location>
</feature>
<dbReference type="EMBL" id="PKLZ01000008">
    <property type="protein sequence ID" value="PLW82180.1"/>
    <property type="molecule type" value="Genomic_DNA"/>
</dbReference>
<dbReference type="GO" id="GO:0044874">
    <property type="term" value="P:lipoprotein localization to outer membrane"/>
    <property type="evidence" value="ECO:0007669"/>
    <property type="project" value="TreeGrafter"/>
</dbReference>
<feature type="transmembrane region" description="Helical" evidence="7">
    <location>
        <begin position="376"/>
        <end position="398"/>
    </location>
</feature>
<gene>
    <name evidence="10" type="ORF">CWI75_10350</name>
</gene>
<keyword evidence="6 7" id="KW-0472">Membrane</keyword>
<keyword evidence="5 7" id="KW-1133">Transmembrane helix</keyword>
<evidence type="ECO:0000256" key="3">
    <source>
        <dbReference type="ARBA" id="ARBA00022475"/>
    </source>
</evidence>
<sequence>MELLRSTGQYSRRILVTLAWRYLWRNYRRTIIMLLAITIGVWAMIFMIALLRGMVDDMVQSSLESFLGHVQIHHPSYRDDPSIVNHLPTPGSELREYLDRAGLDWTARLRVPAVVSSERESLGVTLMGVKPDREVRLSKLPRQISNGRFLESPDDPGIVIGEKLARRLETGLGKRIVVMSQDPDNDIADRGFRIVGIYFAELPAMEEQFVFVGLNVAQQMLRVGESVSEIEVQGPDFREVDWFYQAIARLKPDLDVSPWYERDTYLGTMLRLMDGVVLVWIIVIFLALSFGLVNTLVMAVFERVREIGLILALGMRPSAIMGQVLLETLMLLALGLALGNALALATIIPLADGIDLSVVSEGLAMMGAGSTLYPALYWQDLLLSNGLVIALGLLAGLAPAHRASRYNPVEALTKT</sequence>
<feature type="transmembrane region" description="Helical" evidence="7">
    <location>
        <begin position="277"/>
        <end position="301"/>
    </location>
</feature>
<evidence type="ECO:0000259" key="9">
    <source>
        <dbReference type="Pfam" id="PF12704"/>
    </source>
</evidence>
<keyword evidence="11" id="KW-1185">Reference proteome</keyword>
<evidence type="ECO:0000256" key="2">
    <source>
        <dbReference type="ARBA" id="ARBA00005236"/>
    </source>
</evidence>
<keyword evidence="4 7" id="KW-0812">Transmembrane</keyword>
<reference evidence="11" key="1">
    <citation type="submission" date="2017-11" db="EMBL/GenBank/DDBJ databases">
        <title>The draft genome sequence of Chromatocurvus sp. F02.</title>
        <authorList>
            <person name="Du Z.-J."/>
            <person name="Chang Y.-Q."/>
        </authorList>
    </citation>
    <scope>NUCLEOTIDE SEQUENCE [LARGE SCALE GENOMIC DNA]</scope>
    <source>
        <strain evidence="11">F02</strain>
    </source>
</reference>
<evidence type="ECO:0000256" key="4">
    <source>
        <dbReference type="ARBA" id="ARBA00022692"/>
    </source>
</evidence>